<gene>
    <name evidence="2" type="ORF">FPZ41_31205</name>
</gene>
<feature type="compositionally biased region" description="Low complexity" evidence="1">
    <location>
        <begin position="43"/>
        <end position="67"/>
    </location>
</feature>
<name>A0A5N8X1S4_9ACTN</name>
<evidence type="ECO:0008006" key="4">
    <source>
        <dbReference type="Google" id="ProtNLM"/>
    </source>
</evidence>
<protein>
    <recommendedName>
        <fullName evidence="4">CU044_5270 family protein</fullName>
    </recommendedName>
</protein>
<feature type="region of interest" description="Disordered" evidence="1">
    <location>
        <begin position="1"/>
        <end position="76"/>
    </location>
</feature>
<dbReference type="InterPro" id="IPR047789">
    <property type="entry name" value="CU044_5270-like"/>
</dbReference>
<sequence length="364" mass="39650">MHEELIRLLPAPPERDLPPGRHSHHKDRLMQLIDDDQSRTPVPGQASGQAQPQDQDQAQPQDQTQSPPQIPHTTGPRLRLLRPAVWVPTVALALAGALTVGLVTNMDSGYGVEPSDSETAVVLLDRIADVAAKTEATPVRDDQLVYIKSLDAGAECQEDGSCEPGRLSEREAWWSQEPGPVKQLALFYEGGGYSPLRELLPPGSPGTPAGIDRPTYQWLASLPADPDELLDELYRLTKEGVQEDGKEEAQVVFDKIGELLGNVMPPRTAAALYEAAAKIPGVKRVEDAVDPAGRHGVGIRRVDKRSSWATVWIFDRGTLAYLGERTYLTKDSQTGKEGTVLGESAILKRAVVDQYRQRPGSGSE</sequence>
<organism evidence="2 3">
    <name type="scientific">Streptomyces acidicola</name>
    <dbReference type="NCBI Taxonomy" id="2596892"/>
    <lineage>
        <taxon>Bacteria</taxon>
        <taxon>Bacillati</taxon>
        <taxon>Actinomycetota</taxon>
        <taxon>Actinomycetes</taxon>
        <taxon>Kitasatosporales</taxon>
        <taxon>Streptomycetaceae</taxon>
        <taxon>Streptomyces</taxon>
    </lineage>
</organism>
<keyword evidence="3" id="KW-1185">Reference proteome</keyword>
<evidence type="ECO:0000256" key="1">
    <source>
        <dbReference type="SAM" id="MobiDB-lite"/>
    </source>
</evidence>
<reference evidence="2 3" key="1">
    <citation type="submission" date="2019-09" db="EMBL/GenBank/DDBJ databases">
        <authorList>
            <person name="Duangmal K."/>
            <person name="Teo W.F.A."/>
            <person name="Lipun K."/>
        </authorList>
    </citation>
    <scope>NUCLEOTIDE SEQUENCE [LARGE SCALE GENOMIC DNA]</scope>
    <source>
        <strain evidence="2 3">K1PN6</strain>
    </source>
</reference>
<dbReference type="NCBIfam" id="NF038083">
    <property type="entry name" value="CU044_5270_fam"/>
    <property type="match status" value="1"/>
</dbReference>
<dbReference type="Proteomes" id="UP000373149">
    <property type="component" value="Unassembled WGS sequence"/>
</dbReference>
<evidence type="ECO:0000313" key="2">
    <source>
        <dbReference type="EMBL" id="MPY52788.1"/>
    </source>
</evidence>
<accession>A0A5N8X1S4</accession>
<dbReference type="AlphaFoldDB" id="A0A5N8X1S4"/>
<comment type="caution">
    <text evidence="2">The sequence shown here is derived from an EMBL/GenBank/DDBJ whole genome shotgun (WGS) entry which is preliminary data.</text>
</comment>
<proteinExistence type="predicted"/>
<dbReference type="EMBL" id="VMNX01000154">
    <property type="protein sequence ID" value="MPY52788.1"/>
    <property type="molecule type" value="Genomic_DNA"/>
</dbReference>
<evidence type="ECO:0000313" key="3">
    <source>
        <dbReference type="Proteomes" id="UP000373149"/>
    </source>
</evidence>